<feature type="transmembrane region" description="Helical" evidence="7">
    <location>
        <begin position="138"/>
        <end position="160"/>
    </location>
</feature>
<evidence type="ECO:0000313" key="9">
    <source>
        <dbReference type="Proteomes" id="UP001500320"/>
    </source>
</evidence>
<feature type="transmembrane region" description="Helical" evidence="7">
    <location>
        <begin position="33"/>
        <end position="51"/>
    </location>
</feature>
<accession>A0ABP6MNP2</accession>
<feature type="transmembrane region" description="Helical" evidence="7">
    <location>
        <begin position="244"/>
        <end position="268"/>
    </location>
</feature>
<proteinExistence type="predicted"/>
<evidence type="ECO:0000256" key="1">
    <source>
        <dbReference type="ARBA" id="ARBA00004651"/>
    </source>
</evidence>
<feature type="compositionally biased region" description="Pro residues" evidence="6">
    <location>
        <begin position="9"/>
        <end position="21"/>
    </location>
</feature>
<keyword evidence="9" id="KW-1185">Reference proteome</keyword>
<feature type="transmembrane region" description="Helical" evidence="7">
    <location>
        <begin position="218"/>
        <end position="238"/>
    </location>
</feature>
<feature type="transmembrane region" description="Helical" evidence="7">
    <location>
        <begin position="63"/>
        <end position="88"/>
    </location>
</feature>
<evidence type="ECO:0000256" key="4">
    <source>
        <dbReference type="ARBA" id="ARBA00022989"/>
    </source>
</evidence>
<comment type="subcellular location">
    <subcellularLocation>
        <location evidence="1">Cell membrane</location>
        <topology evidence="1">Multi-pass membrane protein</topology>
    </subcellularLocation>
</comment>
<dbReference type="Proteomes" id="UP001500320">
    <property type="component" value="Unassembled WGS sequence"/>
</dbReference>
<keyword evidence="2" id="KW-1003">Cell membrane</keyword>
<comment type="caution">
    <text evidence="8">The sequence shown here is derived from an EMBL/GenBank/DDBJ whole genome shotgun (WGS) entry which is preliminary data.</text>
</comment>
<protein>
    <submittedName>
        <fullName evidence="8">Lysylphosphatidylglycerol synthase transmembrane domain-containing protein</fullName>
    </submittedName>
</protein>
<sequence length="355" mass="36062">MTRVSPEVPAGPAPSGPPPGGARPARLRRLVRVAFLVAALGFGAWAVASQWDEVRAGFARLSWPALLVSLVTVVAALGGGMMTWRALLADLGSPLPLRPAAKVFFVGQLGKYIPGAVWPVLAQMEMGRALGVPRTRSAAAFFLTMPVQLGSGLLISAVTLPAALPGSAAPYAWAFLLVPVLAVAFEPRVVNAVIGFGLRRLGRPPLERPLTRRGMLTALGWALLGWSAYGLHLAAILYELGPSGPAVAVFSIGVFALSWCLGIMTFVVPAGAGVREVAMVAVLSPVLDRGSAITAALCSRIVIVLGDLVCAGAAGLAARRRAVAGPDGSAPASGGPGSGEEGAGPGGDHSGGEAV</sequence>
<organism evidence="8 9">
    <name type="scientific">Planomonospora alba</name>
    <dbReference type="NCBI Taxonomy" id="161354"/>
    <lineage>
        <taxon>Bacteria</taxon>
        <taxon>Bacillati</taxon>
        <taxon>Actinomycetota</taxon>
        <taxon>Actinomycetes</taxon>
        <taxon>Streptosporangiales</taxon>
        <taxon>Streptosporangiaceae</taxon>
        <taxon>Planomonospora</taxon>
    </lineage>
</organism>
<evidence type="ECO:0000256" key="2">
    <source>
        <dbReference type="ARBA" id="ARBA00022475"/>
    </source>
</evidence>
<evidence type="ECO:0000256" key="6">
    <source>
        <dbReference type="SAM" id="MobiDB-lite"/>
    </source>
</evidence>
<gene>
    <name evidence="8" type="ORF">GCM10010466_05110</name>
</gene>
<keyword evidence="3 7" id="KW-0812">Transmembrane</keyword>
<evidence type="ECO:0000256" key="5">
    <source>
        <dbReference type="ARBA" id="ARBA00023136"/>
    </source>
</evidence>
<evidence type="ECO:0000256" key="7">
    <source>
        <dbReference type="SAM" id="Phobius"/>
    </source>
</evidence>
<dbReference type="InterPro" id="IPR022791">
    <property type="entry name" value="L-PG_synthase/AglD"/>
</dbReference>
<feature type="compositionally biased region" description="Gly residues" evidence="6">
    <location>
        <begin position="334"/>
        <end position="355"/>
    </location>
</feature>
<evidence type="ECO:0000256" key="3">
    <source>
        <dbReference type="ARBA" id="ARBA00022692"/>
    </source>
</evidence>
<keyword evidence="5 7" id="KW-0472">Membrane</keyword>
<reference evidence="9" key="1">
    <citation type="journal article" date="2019" name="Int. J. Syst. Evol. Microbiol.">
        <title>The Global Catalogue of Microorganisms (GCM) 10K type strain sequencing project: providing services to taxonomists for standard genome sequencing and annotation.</title>
        <authorList>
            <consortium name="The Broad Institute Genomics Platform"/>
            <consortium name="The Broad Institute Genome Sequencing Center for Infectious Disease"/>
            <person name="Wu L."/>
            <person name="Ma J."/>
        </authorList>
    </citation>
    <scope>NUCLEOTIDE SEQUENCE [LARGE SCALE GENOMIC DNA]</scope>
    <source>
        <strain evidence="9">JCM 9373</strain>
    </source>
</reference>
<keyword evidence="4 7" id="KW-1133">Transmembrane helix</keyword>
<feature type="transmembrane region" description="Helical" evidence="7">
    <location>
        <begin position="172"/>
        <end position="198"/>
    </location>
</feature>
<name>A0ABP6MNP2_9ACTN</name>
<evidence type="ECO:0000313" key="8">
    <source>
        <dbReference type="EMBL" id="GAA3117096.1"/>
    </source>
</evidence>
<feature type="region of interest" description="Disordered" evidence="6">
    <location>
        <begin position="1"/>
        <end position="22"/>
    </location>
</feature>
<feature type="region of interest" description="Disordered" evidence="6">
    <location>
        <begin position="325"/>
        <end position="355"/>
    </location>
</feature>
<dbReference type="EMBL" id="BAAAUT010000003">
    <property type="protein sequence ID" value="GAA3117096.1"/>
    <property type="molecule type" value="Genomic_DNA"/>
</dbReference>
<dbReference type="Pfam" id="PF03706">
    <property type="entry name" value="LPG_synthase_TM"/>
    <property type="match status" value="1"/>
</dbReference>